<sequence length="406" mass="45344">MKKLIALWAICIIVFSISSCSDSDDNSADNYTKQTILVYMPWSGSATSNGLYSFFQQNLDSIEAGIIANKGLNGCRVLVFLSNTASSSNLYEINYDNGKCTHTPIKEYSGNTVYTTADGIKQIVSETAQYAPALNYAMIIGCHGTGWTQKDIWENYPNYAKKFQFYDQPTTSYMKTRFYGSVDDIANYATDVSTLAQGIADTGIKMQYILFDDCYMANAETAYELRNATNFLIASTSEVIVIGMPYKSMWSSLCAGVPNYTTAVSQFNNFYKNYTVPCGALSVIDCRQMESLADAMKKINAKNTFDESLRDSLQVLDGFHSTIFYDMGDYVKRLDGKSAQYSTFTTTLSKAIRATATTERLYSYLYNTPIYINVKNYSGITISDPTQNTTALKGVQKTSWWKATHE</sequence>
<protein>
    <recommendedName>
        <fullName evidence="4">Clostripain family</fullName>
    </recommendedName>
</protein>
<reference evidence="2" key="1">
    <citation type="submission" date="2011-01" db="EMBL/GenBank/DDBJ databases">
        <authorList>
            <person name="Muzny D."/>
            <person name="Qin X."/>
            <person name="Buhay C."/>
            <person name="Dugan-Rocha S."/>
            <person name="Ding Y."/>
            <person name="Chen G."/>
            <person name="Hawes A."/>
            <person name="Holder M."/>
            <person name="Jhangiani S."/>
            <person name="Johnson A."/>
            <person name="Khan Z."/>
            <person name="Li Z."/>
            <person name="Liu W."/>
            <person name="Liu X."/>
            <person name="Perez L."/>
            <person name="Shen H."/>
            <person name="Wang Q."/>
            <person name="Watt J."/>
            <person name="Xi L."/>
            <person name="Xin Y."/>
            <person name="Zhou J."/>
            <person name="Deng J."/>
            <person name="Jiang H."/>
            <person name="Liu Y."/>
            <person name="Qu J."/>
            <person name="Song X.-Z."/>
            <person name="Zhang L."/>
            <person name="Villasana D."/>
            <person name="Johnson A."/>
            <person name="Liu J."/>
            <person name="Liyanage D."/>
            <person name="Lorensuhewa L."/>
            <person name="Robinson T."/>
            <person name="Song A."/>
            <person name="Song B.-B."/>
            <person name="Dinh H."/>
            <person name="Thornton R."/>
            <person name="Coyle M."/>
            <person name="Francisco L."/>
            <person name="Jackson L."/>
            <person name="Javaid M."/>
            <person name="Korchina V."/>
            <person name="Kovar C."/>
            <person name="Mata R."/>
            <person name="Mathew T."/>
            <person name="Ngo R."/>
            <person name="Nguyen L."/>
            <person name="Nguyen N."/>
            <person name="Okwuonu G."/>
            <person name="Ongeri F."/>
            <person name="Pham C."/>
            <person name="Simmons D."/>
            <person name="Wilczek-Boney K."/>
            <person name="Hale W."/>
            <person name="Jakkamsetti A."/>
            <person name="Pham P."/>
            <person name="Ruth R."/>
            <person name="San Lucas F."/>
            <person name="Warren J."/>
            <person name="Zhang J."/>
            <person name="Zhao Z."/>
            <person name="Zhou C."/>
            <person name="Zhu D."/>
            <person name="Lee S."/>
            <person name="Bess C."/>
            <person name="Blankenburg K."/>
            <person name="Forbes L."/>
            <person name="Fu Q."/>
            <person name="Gubbala S."/>
            <person name="Hirani K."/>
            <person name="Jayaseelan J.C."/>
            <person name="Lara F."/>
            <person name="Munidasa M."/>
            <person name="Palculict T."/>
            <person name="Patil S."/>
            <person name="Pu L.-L."/>
            <person name="Saada N."/>
            <person name="Tang L."/>
            <person name="Weissenberger G."/>
            <person name="Zhu Y."/>
            <person name="Hemphill L."/>
            <person name="Shang Y."/>
            <person name="Youmans B."/>
            <person name="Ayvaz T."/>
            <person name="Ross M."/>
            <person name="Santibanez J."/>
            <person name="Aqrawi P."/>
            <person name="Gross S."/>
            <person name="Joshi V."/>
            <person name="Fowler G."/>
            <person name="Nazareth L."/>
            <person name="Reid J."/>
            <person name="Worley K."/>
            <person name="Petrosino J."/>
            <person name="Highlander S."/>
            <person name="Gibbs R."/>
        </authorList>
    </citation>
    <scope>NUCLEOTIDE SEQUENCE [LARGE SCALE GENOMIC DNA]</scope>
    <source>
        <strain evidence="2">ATCC 33269</strain>
    </source>
</reference>
<proteinExistence type="predicted"/>
<dbReference type="AlphaFoldDB" id="E7RT28"/>
<evidence type="ECO:0008006" key="4">
    <source>
        <dbReference type="Google" id="ProtNLM"/>
    </source>
</evidence>
<dbReference type="HOGENOM" id="CLU_043496_0_0_10"/>
<dbReference type="EMBL" id="AEPE02000006">
    <property type="protein sequence ID" value="EFZ36379.1"/>
    <property type="molecule type" value="Genomic_DNA"/>
</dbReference>
<organism evidence="2 3">
    <name type="scientific">Hoylesella oralis ATCC 33269</name>
    <dbReference type="NCBI Taxonomy" id="873533"/>
    <lineage>
        <taxon>Bacteria</taxon>
        <taxon>Pseudomonadati</taxon>
        <taxon>Bacteroidota</taxon>
        <taxon>Bacteroidia</taxon>
        <taxon>Bacteroidales</taxon>
        <taxon>Prevotellaceae</taxon>
        <taxon>Hoylesella</taxon>
    </lineage>
</organism>
<dbReference type="Proteomes" id="UP000005580">
    <property type="component" value="Unassembled WGS sequence"/>
</dbReference>
<name>E7RT28_9BACT</name>
<dbReference type="Pfam" id="PF03415">
    <property type="entry name" value="Peptidase_C11"/>
    <property type="match status" value="1"/>
</dbReference>
<dbReference type="PANTHER" id="PTHR37835:SF1">
    <property type="entry name" value="ALPHA-CLOSTRIPAIN"/>
    <property type="match status" value="1"/>
</dbReference>
<comment type="caution">
    <text evidence="2">The sequence shown here is derived from an EMBL/GenBank/DDBJ whole genome shotgun (WGS) entry which is preliminary data.</text>
</comment>
<keyword evidence="3" id="KW-1185">Reference proteome</keyword>
<dbReference type="InterPro" id="IPR005077">
    <property type="entry name" value="Peptidase_C11"/>
</dbReference>
<keyword evidence="1" id="KW-0732">Signal</keyword>
<gene>
    <name evidence="2" type="ORF">HMPREF0663_12446</name>
</gene>
<dbReference type="Gene3D" id="3.40.50.11970">
    <property type="match status" value="1"/>
</dbReference>
<evidence type="ECO:0000256" key="1">
    <source>
        <dbReference type="SAM" id="SignalP"/>
    </source>
</evidence>
<dbReference type="PANTHER" id="PTHR37835">
    <property type="entry name" value="ALPHA-CLOSTRIPAIN"/>
    <property type="match status" value="1"/>
</dbReference>
<evidence type="ECO:0000313" key="2">
    <source>
        <dbReference type="EMBL" id="EFZ36379.1"/>
    </source>
</evidence>
<evidence type="ECO:0000313" key="3">
    <source>
        <dbReference type="Proteomes" id="UP000005580"/>
    </source>
</evidence>
<accession>E7RT28</accession>
<feature type="signal peptide" evidence="1">
    <location>
        <begin position="1"/>
        <end position="21"/>
    </location>
</feature>
<feature type="chain" id="PRO_5003223986" description="Clostripain family" evidence="1">
    <location>
        <begin position="22"/>
        <end position="406"/>
    </location>
</feature>
<dbReference type="PROSITE" id="PS51257">
    <property type="entry name" value="PROKAR_LIPOPROTEIN"/>
    <property type="match status" value="1"/>
</dbReference>
<dbReference type="RefSeq" id="WP_004370692.1">
    <property type="nucleotide sequence ID" value="NZ_GL833119.1"/>
</dbReference>
<dbReference type="STRING" id="28134.SAMN05444288_0883"/>
<dbReference type="eggNOG" id="ENOG502Z9TJ">
    <property type="taxonomic scope" value="Bacteria"/>
</dbReference>